<comment type="caution">
    <text evidence="9">Lacks conserved residue(s) required for the propagation of feature annotation.</text>
</comment>
<keyword evidence="8" id="KW-0325">Glycoprotein</keyword>
<dbReference type="InterPro" id="IPR035914">
    <property type="entry name" value="Sperma_CUB_dom_sf"/>
</dbReference>
<dbReference type="SMART" id="SM00042">
    <property type="entry name" value="CUB"/>
    <property type="match status" value="1"/>
</dbReference>
<accession>A0A8C6UZU4</accession>
<feature type="domain" description="CUB" evidence="11">
    <location>
        <begin position="774"/>
        <end position="886"/>
    </location>
</feature>
<evidence type="ECO:0000256" key="1">
    <source>
        <dbReference type="ARBA" id="ARBA00004613"/>
    </source>
</evidence>
<dbReference type="PROSITE" id="PS01187">
    <property type="entry name" value="EGF_CA"/>
    <property type="match status" value="3"/>
</dbReference>
<dbReference type="GO" id="GO:0005615">
    <property type="term" value="C:extracellular space"/>
    <property type="evidence" value="ECO:0007669"/>
    <property type="project" value="TreeGrafter"/>
</dbReference>
<dbReference type="FunFam" id="2.10.25.10:FF:000124">
    <property type="entry name" value="Signal peptide, CUB domain and EGF-like domain-containing 3"/>
    <property type="match status" value="1"/>
</dbReference>
<comment type="subcellular location">
    <subcellularLocation>
        <location evidence="1">Secreted</location>
    </subcellularLocation>
</comment>
<evidence type="ECO:0000256" key="9">
    <source>
        <dbReference type="PROSITE-ProRule" id="PRU00076"/>
    </source>
</evidence>
<evidence type="ECO:0000259" key="11">
    <source>
        <dbReference type="PROSITE" id="PS01180"/>
    </source>
</evidence>
<dbReference type="PROSITE" id="PS00010">
    <property type="entry name" value="ASX_HYDROXYL"/>
    <property type="match status" value="5"/>
</dbReference>
<keyword evidence="6" id="KW-0106">Calcium</keyword>
<keyword evidence="14" id="KW-1185">Reference proteome</keyword>
<dbReference type="Ensembl" id="ENSNMLT00000044940.1">
    <property type="protein sequence ID" value="ENSNMLP00000040400.1"/>
    <property type="gene ID" value="ENSNMLG00000024735.1"/>
</dbReference>
<dbReference type="SUPFAM" id="SSF57184">
    <property type="entry name" value="Growth factor receptor domain"/>
    <property type="match status" value="3"/>
</dbReference>
<dbReference type="Gene3D" id="2.10.50.10">
    <property type="entry name" value="Tumor Necrosis Factor Receptor, subunit A, domain 2"/>
    <property type="match status" value="2"/>
</dbReference>
<dbReference type="InterPro" id="IPR000152">
    <property type="entry name" value="EGF-type_Asp/Asn_hydroxyl_site"/>
</dbReference>
<evidence type="ECO:0000256" key="10">
    <source>
        <dbReference type="SAM" id="SignalP"/>
    </source>
</evidence>
<dbReference type="PANTHER" id="PTHR24046:SF2">
    <property type="entry name" value="SIGNAL PEPTIDE, CUB AND EGF-LIKE DOMAIN-CONTAINING PROTEIN 3"/>
    <property type="match status" value="1"/>
</dbReference>
<dbReference type="FunFam" id="2.60.120.290:FF:000002">
    <property type="entry name" value="Signal peptide, CUB domain and EGF-like domain-containing 2"/>
    <property type="match status" value="1"/>
</dbReference>
<feature type="domain" description="EGF-like" evidence="12">
    <location>
        <begin position="60"/>
        <end position="101"/>
    </location>
</feature>
<dbReference type="Gene3D" id="2.10.25.10">
    <property type="entry name" value="Laminin"/>
    <property type="match status" value="8"/>
</dbReference>
<dbReference type="SMART" id="SM00181">
    <property type="entry name" value="EGF"/>
    <property type="match status" value="8"/>
</dbReference>
<evidence type="ECO:0000256" key="2">
    <source>
        <dbReference type="ARBA" id="ARBA00022525"/>
    </source>
</evidence>
<sequence>ASGSILLELLLRYLMLFPLFPLVDVDECAEAIDNCSIDAICQNTLKSYNVSATPVFLSADVDECATEYNGGCVHECINIPGNYRCTCYDGFRLGHDGHNCLDVDECSEGNGGCQQICVNMMGSYECRCREGFLLSDNQHTCIQRPKGQPTCMDKNHGCAHICRETQKGGISCECRPGFQLTRNMKDCKLTCNYGNGGCQHICEETDHGPKCSCHMKFVLHSDGKTCVETCAVNNGGCDSTCHDSVTGVRCSCPDGFTLQPDRKTCKDIDECRLNNGRCDHVCRNTVGSFECSCKKGYKLLTNERTCQDIDECSFDRACDHFCVNSAGSFQCLCHKGYVLYGLAHCGDIDECSINRGGCKYGCINTLGSYECTCPPGYKLHWNRKDCIELVKCPPGLIAPKATLTCSKTGKKESCSLTCASKAHYLAESDTSYSVSCGIPLLRGKTSPARLNSSSSSQTCIEKIKYFQLSRDSSEAWRSLCVFAGGGQPCSNCLVTFVNLKCDSTKKSKGRRARNSPNKEVTRITLELEAEVKPGDTTGSCNLSCLRLRMEKQVKTYIKALKKSINQERFLIRVAGLEYEVAQKLPQATPIQEICGPGWERDSGRCVRCSSGSYYHGEQERCVACPPGTFQEKEGQLACDLCPGSDGHGPMGAKNISSCQCPTGFFSSDGFKPCQPCPQGTYQPDLGRTLCFPCGGGLNTKREGASSFHDCEVKGLNYCITCPGNTTTDFDGATSVSQCKSEPLNEKNTCLICTARHDTGGNLITFVCVRLDRQCGGEMGEFMGYIESPNYPGNYPANVECIWNINPPSKRKILIVVPEIFLPSEDECGDVLVMRKNWSATSITTYETCQTYERPIAFTARSRRLWINFKSNEANSARGFQIPYVTYDEDYEQLVEDIVRDGRLYASENHQEILKDKKLIKTLFDVLAHPNNYFKYTTRESNEMLPRSFIRLISSKVSAFLRPYK</sequence>
<dbReference type="SMART" id="SM00179">
    <property type="entry name" value="EGF_CA"/>
    <property type="match status" value="6"/>
</dbReference>
<dbReference type="InterPro" id="IPR001881">
    <property type="entry name" value="EGF-like_Ca-bd_dom"/>
</dbReference>
<dbReference type="PROSITE" id="PS01180">
    <property type="entry name" value="CUB"/>
    <property type="match status" value="1"/>
</dbReference>
<name>A0A8C6UZU4_9GOBI</name>
<reference evidence="13" key="2">
    <citation type="submission" date="2025-09" db="UniProtKB">
        <authorList>
            <consortium name="Ensembl"/>
        </authorList>
    </citation>
    <scope>IDENTIFICATION</scope>
</reference>
<dbReference type="InterPro" id="IPR026823">
    <property type="entry name" value="cEGF"/>
</dbReference>
<dbReference type="Pfam" id="PF00431">
    <property type="entry name" value="CUB"/>
    <property type="match status" value="1"/>
</dbReference>
<dbReference type="Pfam" id="PF14670">
    <property type="entry name" value="FXa_inhibition"/>
    <property type="match status" value="4"/>
</dbReference>
<organism evidence="13 14">
    <name type="scientific">Neogobius melanostomus</name>
    <name type="common">round goby</name>
    <dbReference type="NCBI Taxonomy" id="47308"/>
    <lineage>
        <taxon>Eukaryota</taxon>
        <taxon>Metazoa</taxon>
        <taxon>Chordata</taxon>
        <taxon>Craniata</taxon>
        <taxon>Vertebrata</taxon>
        <taxon>Euteleostomi</taxon>
        <taxon>Actinopterygii</taxon>
        <taxon>Neopterygii</taxon>
        <taxon>Teleostei</taxon>
        <taxon>Neoteleostei</taxon>
        <taxon>Acanthomorphata</taxon>
        <taxon>Gobiaria</taxon>
        <taxon>Gobiiformes</taxon>
        <taxon>Gobioidei</taxon>
        <taxon>Gobiidae</taxon>
        <taxon>Benthophilinae</taxon>
        <taxon>Neogobiini</taxon>
        <taxon>Neogobius</taxon>
    </lineage>
</organism>
<evidence type="ECO:0000259" key="12">
    <source>
        <dbReference type="PROSITE" id="PS50026"/>
    </source>
</evidence>
<keyword evidence="7 9" id="KW-1015">Disulfide bond</keyword>
<dbReference type="GO" id="GO:0005509">
    <property type="term" value="F:calcium ion binding"/>
    <property type="evidence" value="ECO:0007669"/>
    <property type="project" value="InterPro"/>
</dbReference>
<dbReference type="FunFam" id="2.10.25.10:FF:000032">
    <property type="entry name" value="signal peptide, CUB and EGF-like domain-containing protein 2 isoform X1"/>
    <property type="match status" value="1"/>
</dbReference>
<dbReference type="CDD" id="cd00054">
    <property type="entry name" value="EGF_CA"/>
    <property type="match status" value="2"/>
</dbReference>
<evidence type="ECO:0000256" key="8">
    <source>
        <dbReference type="ARBA" id="ARBA00023180"/>
    </source>
</evidence>
<feature type="domain" description="EGF-like" evidence="12">
    <location>
        <begin position="347"/>
        <end position="387"/>
    </location>
</feature>
<dbReference type="FunFam" id="2.10.25.10:FF:000035">
    <property type="entry name" value="Signal peptide, CUB domain and EGF-like domain-containing 2"/>
    <property type="match status" value="1"/>
</dbReference>
<dbReference type="InterPro" id="IPR000742">
    <property type="entry name" value="EGF"/>
</dbReference>
<evidence type="ECO:0000256" key="6">
    <source>
        <dbReference type="ARBA" id="ARBA00022837"/>
    </source>
</evidence>
<dbReference type="FunFam" id="2.10.25.10:FF:000030">
    <property type="entry name" value="Signal peptide, CUB domain and EGF-like domain-containing 2"/>
    <property type="match status" value="1"/>
</dbReference>
<dbReference type="PANTHER" id="PTHR24046">
    <property type="entry name" value="SIGNAL PEPTIDE, CUB AND EGF-LIKE DOMAIN-CONTAINING"/>
    <property type="match status" value="1"/>
</dbReference>
<dbReference type="Pfam" id="PF07645">
    <property type="entry name" value="EGF_CA"/>
    <property type="match status" value="3"/>
</dbReference>
<dbReference type="FunFam" id="2.10.25.10:FF:000028">
    <property type="entry name" value="Signal peptide, CUB domain and EGF-like domain-containing 2"/>
    <property type="match status" value="1"/>
</dbReference>
<dbReference type="PROSITE" id="PS01186">
    <property type="entry name" value="EGF_2"/>
    <property type="match status" value="4"/>
</dbReference>
<dbReference type="PROSITE" id="PS50026">
    <property type="entry name" value="EGF_3"/>
    <property type="match status" value="4"/>
</dbReference>
<dbReference type="FunFam" id="2.10.25.10:FF:000008">
    <property type="entry name" value="Signal peptide, CUB domain, EGF-like 2"/>
    <property type="match status" value="2"/>
</dbReference>
<dbReference type="Pfam" id="PF07699">
    <property type="entry name" value="Ephrin_rec_like"/>
    <property type="match status" value="2"/>
</dbReference>
<keyword evidence="3 9" id="KW-0245">EGF-like domain</keyword>
<feature type="disulfide bond" evidence="9">
    <location>
        <begin position="312"/>
        <end position="322"/>
    </location>
</feature>
<dbReference type="GO" id="GO:0007165">
    <property type="term" value="P:signal transduction"/>
    <property type="evidence" value="ECO:0007669"/>
    <property type="project" value="TreeGrafter"/>
</dbReference>
<reference evidence="13" key="1">
    <citation type="submission" date="2025-08" db="UniProtKB">
        <authorList>
            <consortium name="Ensembl"/>
        </authorList>
    </citation>
    <scope>IDENTIFICATION</scope>
</reference>
<protein>
    <submittedName>
        <fullName evidence="13">Signal peptide, CUB domain, EGF-like 3</fullName>
    </submittedName>
</protein>
<dbReference type="Gene3D" id="2.60.120.290">
    <property type="entry name" value="Spermadhesin, CUB domain"/>
    <property type="match status" value="1"/>
</dbReference>
<dbReference type="InterPro" id="IPR049883">
    <property type="entry name" value="NOTCH1_EGF-like"/>
</dbReference>
<keyword evidence="4 10" id="KW-0732">Signal</keyword>
<dbReference type="CDD" id="cd00041">
    <property type="entry name" value="CUB"/>
    <property type="match status" value="1"/>
</dbReference>
<dbReference type="GO" id="GO:0009986">
    <property type="term" value="C:cell surface"/>
    <property type="evidence" value="ECO:0007669"/>
    <property type="project" value="TreeGrafter"/>
</dbReference>
<keyword evidence="2" id="KW-0964">Secreted</keyword>
<dbReference type="InterPro" id="IPR009030">
    <property type="entry name" value="Growth_fac_rcpt_cys_sf"/>
</dbReference>
<dbReference type="SMART" id="SM01411">
    <property type="entry name" value="Ephrin_rec_like"/>
    <property type="match status" value="3"/>
</dbReference>
<dbReference type="SUPFAM" id="SSF49854">
    <property type="entry name" value="Spermadhesin, CUB domain"/>
    <property type="match status" value="1"/>
</dbReference>
<keyword evidence="5" id="KW-0677">Repeat</keyword>
<dbReference type="InterPro" id="IPR052071">
    <property type="entry name" value="SCUB_EGF-like_domain"/>
</dbReference>
<feature type="domain" description="EGF-like" evidence="12">
    <location>
        <begin position="267"/>
        <end position="307"/>
    </location>
</feature>
<evidence type="ECO:0000256" key="7">
    <source>
        <dbReference type="ARBA" id="ARBA00023157"/>
    </source>
</evidence>
<dbReference type="AlphaFoldDB" id="A0A8C6UZU4"/>
<proteinExistence type="predicted"/>
<evidence type="ECO:0000256" key="4">
    <source>
        <dbReference type="ARBA" id="ARBA00022729"/>
    </source>
</evidence>
<dbReference type="Pfam" id="PF12662">
    <property type="entry name" value="cEGF"/>
    <property type="match status" value="1"/>
</dbReference>
<evidence type="ECO:0000256" key="5">
    <source>
        <dbReference type="ARBA" id="ARBA00022737"/>
    </source>
</evidence>
<evidence type="ECO:0000256" key="3">
    <source>
        <dbReference type="ARBA" id="ARBA00022536"/>
    </source>
</evidence>
<evidence type="ECO:0000313" key="13">
    <source>
        <dbReference type="Ensembl" id="ENSNMLP00000040400.1"/>
    </source>
</evidence>
<feature type="domain" description="EGF-like" evidence="12">
    <location>
        <begin position="308"/>
        <end position="346"/>
    </location>
</feature>
<evidence type="ECO:0000313" key="14">
    <source>
        <dbReference type="Proteomes" id="UP000694523"/>
    </source>
</evidence>
<feature type="chain" id="PRO_5034763516" evidence="10">
    <location>
        <begin position="26"/>
        <end position="964"/>
    </location>
</feature>
<dbReference type="InterPro" id="IPR000859">
    <property type="entry name" value="CUB_dom"/>
</dbReference>
<dbReference type="Proteomes" id="UP000694523">
    <property type="component" value="Unplaced"/>
</dbReference>
<dbReference type="FunFam" id="2.10.50.10:FF:000063">
    <property type="entry name" value="signal peptide, CUB and EGF-like domain-containing protein 3 isoform X4"/>
    <property type="match status" value="1"/>
</dbReference>
<dbReference type="InterPro" id="IPR018097">
    <property type="entry name" value="EGF_Ca-bd_CS"/>
</dbReference>
<dbReference type="InterPro" id="IPR011641">
    <property type="entry name" value="Tyr-kin_ephrin_A/B_rcpt-like"/>
</dbReference>
<dbReference type="FunFam" id="2.10.25.10:FF:000110">
    <property type="entry name" value="Signal peptide, CUB domain and EGF-like domain-containing 1"/>
    <property type="match status" value="1"/>
</dbReference>
<feature type="signal peptide" evidence="10">
    <location>
        <begin position="1"/>
        <end position="25"/>
    </location>
</feature>